<dbReference type="PANTHER" id="PTHR21301:SF11">
    <property type="entry name" value="GIY-YIG DOMAIN-CONTAINING PROTEIN"/>
    <property type="match status" value="1"/>
</dbReference>
<organism evidence="3">
    <name type="scientific">Schistocephalus solidus</name>
    <name type="common">Tapeworm</name>
    <dbReference type="NCBI Taxonomy" id="70667"/>
    <lineage>
        <taxon>Eukaryota</taxon>
        <taxon>Metazoa</taxon>
        <taxon>Spiralia</taxon>
        <taxon>Lophotrochozoa</taxon>
        <taxon>Platyhelminthes</taxon>
        <taxon>Cestoda</taxon>
        <taxon>Eucestoda</taxon>
        <taxon>Diphyllobothriidea</taxon>
        <taxon>Diphyllobothriidae</taxon>
        <taxon>Schistocephalus</taxon>
    </lineage>
</organism>
<keyword evidence="2" id="KW-1185">Reference proteome</keyword>
<protein>
    <submittedName>
        <fullName evidence="3">Reverse transcriptase domain-containing protein</fullName>
    </submittedName>
</protein>
<gene>
    <name evidence="1" type="ORF">SSLN_LOCUS10256</name>
</gene>
<dbReference type="EMBL" id="UYSU01035753">
    <property type="protein sequence ID" value="VDL96641.1"/>
    <property type="molecule type" value="Genomic_DNA"/>
</dbReference>
<dbReference type="WBParaSite" id="SSLN_0001065401-mRNA-1">
    <property type="protein sequence ID" value="SSLN_0001065401-mRNA-1"/>
    <property type="gene ID" value="SSLN_0001065401"/>
</dbReference>
<sequence>MGSPISCLLAELVLQQLEEEVMRTFRPKLWFRYVDATVVIIKPSEVEQLHQNLNSVFQAIQFNREEETGSILPFLDEGEEEEEEEEEDFQTDQCWNFERIADLGAEPPDPLTGVHLMLSPCDAGQGGLLKIYVHNESRAGGDNTWISG</sequence>
<evidence type="ECO:0000313" key="3">
    <source>
        <dbReference type="WBParaSite" id="SSLN_0001065401-mRNA-1"/>
    </source>
</evidence>
<reference evidence="3" key="1">
    <citation type="submission" date="2016-06" db="UniProtKB">
        <authorList>
            <consortium name="WormBaseParasite"/>
        </authorList>
    </citation>
    <scope>IDENTIFICATION</scope>
</reference>
<dbReference type="Proteomes" id="UP000275846">
    <property type="component" value="Unassembled WGS sequence"/>
</dbReference>
<dbReference type="AlphaFoldDB" id="A0A183T1A8"/>
<reference evidence="1 2" key="2">
    <citation type="submission" date="2018-11" db="EMBL/GenBank/DDBJ databases">
        <authorList>
            <consortium name="Pathogen Informatics"/>
        </authorList>
    </citation>
    <scope>NUCLEOTIDE SEQUENCE [LARGE SCALE GENOMIC DNA]</scope>
    <source>
        <strain evidence="1 2">NST_G2</strain>
    </source>
</reference>
<evidence type="ECO:0000313" key="1">
    <source>
        <dbReference type="EMBL" id="VDL96641.1"/>
    </source>
</evidence>
<proteinExistence type="predicted"/>
<name>A0A183T1A8_SCHSO</name>
<dbReference type="PANTHER" id="PTHR21301">
    <property type="entry name" value="REVERSE TRANSCRIPTASE"/>
    <property type="match status" value="1"/>
</dbReference>
<evidence type="ECO:0000313" key="2">
    <source>
        <dbReference type="Proteomes" id="UP000275846"/>
    </source>
</evidence>
<accession>A0A183T1A8</accession>